<dbReference type="InterPro" id="IPR036942">
    <property type="entry name" value="Beta-barrel_TonB_sf"/>
</dbReference>
<evidence type="ECO:0000259" key="8">
    <source>
        <dbReference type="Pfam" id="PF07715"/>
    </source>
</evidence>
<evidence type="ECO:0000256" key="1">
    <source>
        <dbReference type="ARBA" id="ARBA00004571"/>
    </source>
</evidence>
<gene>
    <name evidence="9" type="ORF">HY29_13570</name>
</gene>
<dbReference type="PANTHER" id="PTHR47234">
    <property type="match status" value="1"/>
</dbReference>
<evidence type="ECO:0000256" key="2">
    <source>
        <dbReference type="ARBA" id="ARBA00022448"/>
    </source>
</evidence>
<dbReference type="InterPro" id="IPR039426">
    <property type="entry name" value="TonB-dep_rcpt-like"/>
</dbReference>
<dbReference type="Pfam" id="PF07715">
    <property type="entry name" value="Plug"/>
    <property type="match status" value="1"/>
</dbReference>
<dbReference type="EMBL" id="AWFF01000035">
    <property type="protein sequence ID" value="KCZ54702.1"/>
    <property type="molecule type" value="Genomic_DNA"/>
</dbReference>
<dbReference type="eggNOG" id="COG4771">
    <property type="taxonomic scope" value="Bacteria"/>
</dbReference>
<evidence type="ECO:0000256" key="6">
    <source>
        <dbReference type="ARBA" id="ARBA00023237"/>
    </source>
</evidence>
<evidence type="ECO:0000256" key="3">
    <source>
        <dbReference type="ARBA" id="ARBA00022452"/>
    </source>
</evidence>
<comment type="subcellular location">
    <subcellularLocation>
        <location evidence="1 7">Cell outer membrane</location>
        <topology evidence="1 7">Multi-pass membrane protein</topology>
    </subcellularLocation>
</comment>
<dbReference type="Gene3D" id="2.170.130.10">
    <property type="entry name" value="TonB-dependent receptor, plug domain"/>
    <property type="match status" value="1"/>
</dbReference>
<reference evidence="9 10" key="1">
    <citation type="journal article" date="2014" name="Antonie Van Leeuwenhoek">
        <title>Hyphomonas beringensis sp. nov. and Hyphomonas chukchiensis sp. nov., isolated from surface seawater of the Bering Sea and Chukchi Sea.</title>
        <authorList>
            <person name="Li C."/>
            <person name="Lai Q."/>
            <person name="Li G."/>
            <person name="Dong C."/>
            <person name="Wang J."/>
            <person name="Liao Y."/>
            <person name="Shao Z."/>
        </authorList>
    </citation>
    <scope>NUCLEOTIDE SEQUENCE [LARGE SCALE GENOMIC DNA]</scope>
    <source>
        <strain evidence="9 10">25B14_1</strain>
    </source>
</reference>
<evidence type="ECO:0000256" key="5">
    <source>
        <dbReference type="ARBA" id="ARBA00023136"/>
    </source>
</evidence>
<dbReference type="PROSITE" id="PS52016">
    <property type="entry name" value="TONB_DEPENDENT_REC_3"/>
    <property type="match status" value="1"/>
</dbReference>
<dbReference type="GO" id="GO:0009279">
    <property type="term" value="C:cell outer membrane"/>
    <property type="evidence" value="ECO:0007669"/>
    <property type="project" value="UniProtKB-SubCell"/>
</dbReference>
<dbReference type="Gene3D" id="2.40.170.20">
    <property type="entry name" value="TonB-dependent receptor, beta-barrel domain"/>
    <property type="match status" value="1"/>
</dbReference>
<dbReference type="InterPro" id="IPR037066">
    <property type="entry name" value="Plug_dom_sf"/>
</dbReference>
<dbReference type="AlphaFoldDB" id="A0A062U8W0"/>
<keyword evidence="6 7" id="KW-0998">Cell outer membrane</keyword>
<keyword evidence="10" id="KW-1185">Reference proteome</keyword>
<evidence type="ECO:0000256" key="4">
    <source>
        <dbReference type="ARBA" id="ARBA00022692"/>
    </source>
</evidence>
<accession>A0A062U8W0</accession>
<dbReference type="Proteomes" id="UP000027037">
    <property type="component" value="Unassembled WGS sequence"/>
</dbReference>
<evidence type="ECO:0000313" key="9">
    <source>
        <dbReference type="EMBL" id="KCZ54702.1"/>
    </source>
</evidence>
<evidence type="ECO:0000256" key="7">
    <source>
        <dbReference type="PROSITE-ProRule" id="PRU01360"/>
    </source>
</evidence>
<keyword evidence="2 7" id="KW-0813">Transport</keyword>
<organism evidence="9 10">
    <name type="scientific">Hyphomonas beringensis</name>
    <dbReference type="NCBI Taxonomy" id="1280946"/>
    <lineage>
        <taxon>Bacteria</taxon>
        <taxon>Pseudomonadati</taxon>
        <taxon>Pseudomonadota</taxon>
        <taxon>Alphaproteobacteria</taxon>
        <taxon>Hyphomonadales</taxon>
        <taxon>Hyphomonadaceae</taxon>
        <taxon>Hyphomonas</taxon>
    </lineage>
</organism>
<comment type="caution">
    <text evidence="9">The sequence shown here is derived from an EMBL/GenBank/DDBJ whole genome shotgun (WGS) entry which is preliminary data.</text>
</comment>
<keyword evidence="5 7" id="KW-0472">Membrane</keyword>
<protein>
    <recommendedName>
        <fullName evidence="8">TonB-dependent receptor plug domain-containing protein</fullName>
    </recommendedName>
</protein>
<feature type="domain" description="TonB-dependent receptor plug" evidence="8">
    <location>
        <begin position="55"/>
        <end position="168"/>
    </location>
</feature>
<keyword evidence="4 7" id="KW-0812">Transmembrane</keyword>
<name>A0A062U8W0_9PROT</name>
<dbReference type="SUPFAM" id="SSF56935">
    <property type="entry name" value="Porins"/>
    <property type="match status" value="1"/>
</dbReference>
<keyword evidence="3 7" id="KW-1134">Transmembrane beta strand</keyword>
<dbReference type="PATRIC" id="fig|1280946.3.peg.1726"/>
<dbReference type="STRING" id="1280946.HY29_13570"/>
<sequence length="974" mass="104386">MFVGLIGGMHAAPAMAQEDADPISVPADETEEEAAVQEKIYVTGSRIVRDSNLTSSIPVTSLGLEDIQSSGAYNIAELIRDLPSAGVPGLTASTTNFSVFSGGLESIDLRNLGDSRTLVLMDGRRVVPGAPGTSIVDFSMIPPDFIQNIEVVTGGASSVYGSEAVAGVVNIILKDDFEGVELNVRGGSTFDKGGEQGRVSLTTGGPIADKGSFIANVTYDVRGGIFAKDTDYPDDEFYYGAPYGFILNPAYSTYSEFGRFDVGAGGTYSNLVYDNELGEVVTFDDVPGAYGYNRNPNRRILIPQERYSAALKADYELNPYVNLSTTLLYAHVSSDTDIEPYPLSSEDVYDPTGLIAAGAVNGGMPLTNPFIPAEIRDAAIANGYESLPFVRRMSDVAARTGRYDRETLDLTIGLDGDLGDTGWTYNTYINHGRSSSVRIGTGQINVSNLRYALDAEVDGDGNIVCSDPTARAFGCVPVNLFGKGTITPEAAAYIAAPGLRSAETEQTVVQASITGNAFELPAGPIGLAFGTEYRELSTVDQVDALTSAGLNAGNRIDPTIGSYDVYELFGEILVPLIKDAGVIDSVDFEGAYRVANYSSVGTNESWKYGLTSSMFDEQLRFRAVGARATRAPDISDLYSGNSQSFESTVDPCAGIEASTAGDYAAACASLPGVQAAFAADEPFVYDQLETQAQYVFYSGSENLESETSDSYTVGFVYTPHWMEGLTASVDYVNFEIDDAITSLSTTRAARLCIEGGNVAGDPICANIVRDPNTSKILYGFAVPINAATFKTDGIDVQVSYRGDVPTFGNTAADYGSFSARILYGYTNEYEYQSSADSAPSSFMGSVGYPEHKFNVNLGWDKGPLSLGWQTYATSEVDYGTYADCDTALAEYYASLYPGSRCYNLEPEWYLEHSINAAYSIEDWGVELYGSIDNLFDEFVYLPSGLPDSDTGLSTAGGVFDPIGRRYTIGLRKTW</sequence>
<proteinExistence type="inferred from homology"/>
<evidence type="ECO:0000313" key="10">
    <source>
        <dbReference type="Proteomes" id="UP000027037"/>
    </source>
</evidence>
<dbReference type="InterPro" id="IPR012910">
    <property type="entry name" value="Plug_dom"/>
</dbReference>
<dbReference type="PANTHER" id="PTHR47234:SF2">
    <property type="entry name" value="TONB-DEPENDENT RECEPTOR"/>
    <property type="match status" value="1"/>
</dbReference>
<comment type="similarity">
    <text evidence="7">Belongs to the TonB-dependent receptor family.</text>
</comment>